<reference evidence="2 3" key="1">
    <citation type="journal article" date="2020" name="Int. J. Syst. Evol. Microbiol.">
        <title>Novel acetic acid bacteria from cider fermentations: Acetobacter conturbans sp. nov. and Acetobacter fallax sp. nov.</title>
        <authorList>
            <person name="Sombolestani A.S."/>
            <person name="Cleenwerck I."/>
            <person name="Cnockaert M."/>
            <person name="Borremans W."/>
            <person name="Wieme A.D."/>
            <person name="De Vuyst L."/>
            <person name="Vandamme P."/>
        </authorList>
    </citation>
    <scope>NUCLEOTIDE SEQUENCE [LARGE SCALE GENOMIC DNA]</scope>
    <source>
        <strain evidence="2 3">LMG 30640</strain>
    </source>
</reference>
<protein>
    <recommendedName>
        <fullName evidence="4">Lipoprotein</fullName>
    </recommendedName>
</protein>
<feature type="signal peptide" evidence="1">
    <location>
        <begin position="1"/>
        <end position="24"/>
    </location>
</feature>
<keyword evidence="1" id="KW-0732">Signal</keyword>
<sequence>MNRPSLLPQTLRFGPVLLACLALAACMPQRFQVVAANQSVASTGQFVDVSSIGGRSVPLQSVVVLEPDCSSAGSAVIQVENPPQQGQVTIENGLYYPSYPSSDSQRYACNVKKRPGTAAIYTPPPGFQGTVFTTLRITGPMGRSTSRVYRIIVQ</sequence>
<proteinExistence type="predicted"/>
<evidence type="ECO:0008006" key="4">
    <source>
        <dbReference type="Google" id="ProtNLM"/>
    </source>
</evidence>
<evidence type="ECO:0000256" key="1">
    <source>
        <dbReference type="SAM" id="SignalP"/>
    </source>
</evidence>
<dbReference type="PROSITE" id="PS51257">
    <property type="entry name" value="PROKAR_LIPOPROTEIN"/>
    <property type="match status" value="1"/>
</dbReference>
<accession>A0ABX0JRK8</accession>
<comment type="caution">
    <text evidence="2">The sequence shown here is derived from an EMBL/GenBank/DDBJ whole genome shotgun (WGS) entry which is preliminary data.</text>
</comment>
<keyword evidence="3" id="KW-1185">Reference proteome</keyword>
<evidence type="ECO:0000313" key="2">
    <source>
        <dbReference type="EMBL" id="NHN85180.1"/>
    </source>
</evidence>
<feature type="chain" id="PRO_5045539012" description="Lipoprotein" evidence="1">
    <location>
        <begin position="25"/>
        <end position="154"/>
    </location>
</feature>
<organism evidence="2 3">
    <name type="scientific">Acetobacter musti</name>
    <dbReference type="NCBI Taxonomy" id="864732"/>
    <lineage>
        <taxon>Bacteria</taxon>
        <taxon>Pseudomonadati</taxon>
        <taxon>Pseudomonadota</taxon>
        <taxon>Alphaproteobacteria</taxon>
        <taxon>Acetobacterales</taxon>
        <taxon>Acetobacteraceae</taxon>
        <taxon>Acetobacter</taxon>
    </lineage>
</organism>
<dbReference type="Proteomes" id="UP000635278">
    <property type="component" value="Unassembled WGS sequence"/>
</dbReference>
<dbReference type="RefSeq" id="WP_173583566.1">
    <property type="nucleotide sequence ID" value="NZ_WOTB01000013.1"/>
</dbReference>
<evidence type="ECO:0000313" key="3">
    <source>
        <dbReference type="Proteomes" id="UP000635278"/>
    </source>
</evidence>
<gene>
    <name evidence="2" type="ORF">GOB93_11075</name>
</gene>
<dbReference type="EMBL" id="WOTB01000013">
    <property type="protein sequence ID" value="NHN85180.1"/>
    <property type="molecule type" value="Genomic_DNA"/>
</dbReference>
<name>A0ABX0JRK8_9PROT</name>